<feature type="coiled-coil region" evidence="9">
    <location>
        <begin position="152"/>
        <end position="179"/>
    </location>
</feature>
<reference evidence="14" key="1">
    <citation type="journal article" date="2019" name="Int. J. Syst. Evol. Microbiol.">
        <title>The Global Catalogue of Microorganisms (GCM) 10K type strain sequencing project: providing services to taxonomists for standard genome sequencing and annotation.</title>
        <authorList>
            <consortium name="The Broad Institute Genomics Platform"/>
            <consortium name="The Broad Institute Genome Sequencing Center for Infectious Disease"/>
            <person name="Wu L."/>
            <person name="Ma J."/>
        </authorList>
    </citation>
    <scope>NUCLEOTIDE SEQUENCE [LARGE SCALE GENOMIC DNA]</scope>
    <source>
        <strain evidence="14">CGMCC 1.15399</strain>
    </source>
</reference>
<dbReference type="RefSeq" id="WP_246651603.1">
    <property type="nucleotide sequence ID" value="NZ_JAHKRM010000010.1"/>
</dbReference>
<evidence type="ECO:0000256" key="5">
    <source>
        <dbReference type="ARBA" id="ARBA00022741"/>
    </source>
</evidence>
<evidence type="ECO:0000313" key="14">
    <source>
        <dbReference type="Proteomes" id="UP001597097"/>
    </source>
</evidence>
<protein>
    <recommendedName>
        <fullName evidence="2">histidine kinase</fullName>
        <ecNumber evidence="2">2.7.13.3</ecNumber>
    </recommendedName>
</protein>
<evidence type="ECO:0000259" key="12">
    <source>
        <dbReference type="Pfam" id="PF07730"/>
    </source>
</evidence>
<comment type="caution">
    <text evidence="13">The sequence shown here is derived from an EMBL/GenBank/DDBJ whole genome shotgun (WGS) entry which is preliminary data.</text>
</comment>
<keyword evidence="9" id="KW-0175">Coiled coil</keyword>
<dbReference type="GO" id="GO:0016301">
    <property type="term" value="F:kinase activity"/>
    <property type="evidence" value="ECO:0007669"/>
    <property type="project" value="UniProtKB-KW"/>
</dbReference>
<evidence type="ECO:0000313" key="13">
    <source>
        <dbReference type="EMBL" id="MFD1537855.1"/>
    </source>
</evidence>
<feature type="domain" description="Histidine kinase/HSP90-like ATPase" evidence="11">
    <location>
        <begin position="284"/>
        <end position="369"/>
    </location>
</feature>
<proteinExistence type="predicted"/>
<dbReference type="Pfam" id="PF07730">
    <property type="entry name" value="HisKA_3"/>
    <property type="match status" value="1"/>
</dbReference>
<dbReference type="InterPro" id="IPR050482">
    <property type="entry name" value="Sensor_HK_TwoCompSys"/>
</dbReference>
<evidence type="ECO:0000256" key="8">
    <source>
        <dbReference type="ARBA" id="ARBA00023012"/>
    </source>
</evidence>
<keyword evidence="6 13" id="KW-0418">Kinase</keyword>
<evidence type="ECO:0000259" key="11">
    <source>
        <dbReference type="Pfam" id="PF02518"/>
    </source>
</evidence>
<dbReference type="Pfam" id="PF02518">
    <property type="entry name" value="HATPase_c"/>
    <property type="match status" value="1"/>
</dbReference>
<evidence type="ECO:0000256" key="3">
    <source>
        <dbReference type="ARBA" id="ARBA00022553"/>
    </source>
</evidence>
<feature type="transmembrane region" description="Helical" evidence="10">
    <location>
        <begin position="36"/>
        <end position="53"/>
    </location>
</feature>
<evidence type="ECO:0000256" key="10">
    <source>
        <dbReference type="SAM" id="Phobius"/>
    </source>
</evidence>
<gene>
    <name evidence="13" type="ORF">ACFSJ0_12455</name>
</gene>
<feature type="transmembrane region" description="Helical" evidence="10">
    <location>
        <begin position="12"/>
        <end position="29"/>
    </location>
</feature>
<keyword evidence="10" id="KW-0472">Membrane</keyword>
<dbReference type="EC" id="2.7.13.3" evidence="2"/>
<evidence type="ECO:0000256" key="4">
    <source>
        <dbReference type="ARBA" id="ARBA00022679"/>
    </source>
</evidence>
<keyword evidence="14" id="KW-1185">Reference proteome</keyword>
<evidence type="ECO:0000256" key="1">
    <source>
        <dbReference type="ARBA" id="ARBA00000085"/>
    </source>
</evidence>
<feature type="transmembrane region" description="Helical" evidence="10">
    <location>
        <begin position="65"/>
        <end position="98"/>
    </location>
</feature>
<feature type="transmembrane region" description="Helical" evidence="10">
    <location>
        <begin position="136"/>
        <end position="155"/>
    </location>
</feature>
<name>A0ABW4G5X3_9ACTN</name>
<dbReference type="Proteomes" id="UP001597097">
    <property type="component" value="Unassembled WGS sequence"/>
</dbReference>
<dbReference type="PANTHER" id="PTHR24421">
    <property type="entry name" value="NITRATE/NITRITE SENSOR PROTEIN NARX-RELATED"/>
    <property type="match status" value="1"/>
</dbReference>
<dbReference type="Gene3D" id="3.30.565.10">
    <property type="entry name" value="Histidine kinase-like ATPase, C-terminal domain"/>
    <property type="match status" value="1"/>
</dbReference>
<dbReference type="InterPro" id="IPR036890">
    <property type="entry name" value="HATPase_C_sf"/>
</dbReference>
<dbReference type="InterPro" id="IPR011712">
    <property type="entry name" value="Sig_transdc_His_kin_sub3_dim/P"/>
</dbReference>
<accession>A0ABW4G5X3</accession>
<evidence type="ECO:0000256" key="7">
    <source>
        <dbReference type="ARBA" id="ARBA00022840"/>
    </source>
</evidence>
<organism evidence="13 14">
    <name type="scientific">Nonomuraea guangzhouensis</name>
    <dbReference type="NCBI Taxonomy" id="1291555"/>
    <lineage>
        <taxon>Bacteria</taxon>
        <taxon>Bacillati</taxon>
        <taxon>Actinomycetota</taxon>
        <taxon>Actinomycetes</taxon>
        <taxon>Streptosporangiales</taxon>
        <taxon>Streptosporangiaceae</taxon>
        <taxon>Nonomuraea</taxon>
    </lineage>
</organism>
<comment type="catalytic activity">
    <reaction evidence="1">
        <text>ATP + protein L-histidine = ADP + protein N-phospho-L-histidine.</text>
        <dbReference type="EC" id="2.7.13.3"/>
    </reaction>
</comment>
<keyword evidence="10" id="KW-1133">Transmembrane helix</keyword>
<dbReference type="InterPro" id="IPR003594">
    <property type="entry name" value="HATPase_dom"/>
</dbReference>
<evidence type="ECO:0000256" key="9">
    <source>
        <dbReference type="SAM" id="Coils"/>
    </source>
</evidence>
<dbReference type="EMBL" id="JBHUCM010000012">
    <property type="protein sequence ID" value="MFD1537855.1"/>
    <property type="molecule type" value="Genomic_DNA"/>
</dbReference>
<evidence type="ECO:0000256" key="6">
    <source>
        <dbReference type="ARBA" id="ARBA00022777"/>
    </source>
</evidence>
<feature type="domain" description="Signal transduction histidine kinase subgroup 3 dimerisation and phosphoacceptor" evidence="12">
    <location>
        <begin position="177"/>
        <end position="243"/>
    </location>
</feature>
<keyword evidence="5" id="KW-0547">Nucleotide-binding</keyword>
<keyword evidence="4" id="KW-0808">Transferase</keyword>
<keyword evidence="10" id="KW-0812">Transmembrane</keyword>
<keyword evidence="3" id="KW-0597">Phosphoprotein</keyword>
<evidence type="ECO:0000256" key="2">
    <source>
        <dbReference type="ARBA" id="ARBA00012438"/>
    </source>
</evidence>
<dbReference type="CDD" id="cd16917">
    <property type="entry name" value="HATPase_UhpB-NarQ-NarX-like"/>
    <property type="match status" value="1"/>
</dbReference>
<dbReference type="Gene3D" id="1.20.5.1930">
    <property type="match status" value="1"/>
</dbReference>
<keyword evidence="7" id="KW-0067">ATP-binding</keyword>
<dbReference type="SUPFAM" id="SSF55874">
    <property type="entry name" value="ATPase domain of HSP90 chaperone/DNA topoisomerase II/histidine kinase"/>
    <property type="match status" value="1"/>
</dbReference>
<dbReference type="PANTHER" id="PTHR24421:SF10">
    <property type="entry name" value="NITRATE_NITRITE SENSOR PROTEIN NARQ"/>
    <property type="match status" value="1"/>
</dbReference>
<keyword evidence="8" id="KW-0902">Two-component regulatory system</keyword>
<sequence>MLRDPDRPVLLSVVFWVLFATLLVAGVGTTGEWPRLALFSGMLALVGALWLIMPWSPAASTLRKLAAPALLVTATFIGQVLGGWHIALMFAAIVNLAFVYAMRTAIVITVIYLLFVGVPLPLVFDVSWLQLLNQLVPVTLLAVSSLAMTSALLEARRQREAAQRLIERIRELAVAEERARMARDMHDSIGHQLTVIKVNLENAERYRERHPDLIWEEVRQAKEMTVRALAEARRWVRALRPLALDGQVGSTALGRLARSFEGAGVEVSFTVDGIERRIDPDSELVLYRVLQEGFTNALRHAEARQVRARLDFGEDRVVLVIGDDGKGTVDTAGFGLSSLAERVRAIGGSFRAANARDGGFELRAEVPVARP</sequence>
<feature type="transmembrane region" description="Helical" evidence="10">
    <location>
        <begin position="105"/>
        <end position="124"/>
    </location>
</feature>